<keyword evidence="2" id="KW-1185">Reference proteome</keyword>
<gene>
    <name evidence="1" type="ORF">BDN72DRAFT_850586</name>
</gene>
<sequence>MSLKGSKTTSRKPTDPTPLILYDPHAQKRFQIDDQILALKQQIQKLQVARNAYLPISSLPNEVLSNIFLICRRKPYSDRPDIRVLLTLTWVCHHWRDVALSDSSLWTYIGGENFLWAAECLSRSKEAPLEVIFDGPCTSDVRTLLLFQLHRFKRLEVDYGSDQNVPGAIDAFSNALKHPAPMLESLSLHHISISTILSSGVSPSLHTLSLYGGFITWAPNILPLSGLKNLSIQSPELQIFAISFVQLLPSSLPRLETLRLDGIFCSSPASTSSHHLSKRVYFPNLRKVRIGGGEVAPVSEFFELFGFSPFTMVDVVIQTYHDDTGRETAVDFLRLLQVSGALGHRPISAWIVHTYETDDSMSFEVLPSSDDEKLLSFHFMHHLRLEGAIQLFASLLAQNLRTLCLAVVDMSMDDWSRVFAQFSNLEELTLADDLTVQSFIEFIGNSTPEDASDDSDISDTDSEILPALPFKALRRVRFLEDSGSELNEDNIAFCEALKVRGKYGLGLEKIWVIRGMFDVNILKEGVEVIVQEKGSF</sequence>
<dbReference type="Proteomes" id="UP000308600">
    <property type="component" value="Unassembled WGS sequence"/>
</dbReference>
<evidence type="ECO:0000313" key="2">
    <source>
        <dbReference type="Proteomes" id="UP000308600"/>
    </source>
</evidence>
<reference evidence="1 2" key="1">
    <citation type="journal article" date="2019" name="Nat. Ecol. Evol.">
        <title>Megaphylogeny resolves global patterns of mushroom evolution.</title>
        <authorList>
            <person name="Varga T."/>
            <person name="Krizsan K."/>
            <person name="Foldi C."/>
            <person name="Dima B."/>
            <person name="Sanchez-Garcia M."/>
            <person name="Sanchez-Ramirez S."/>
            <person name="Szollosi G.J."/>
            <person name="Szarkandi J.G."/>
            <person name="Papp V."/>
            <person name="Albert L."/>
            <person name="Andreopoulos W."/>
            <person name="Angelini C."/>
            <person name="Antonin V."/>
            <person name="Barry K.W."/>
            <person name="Bougher N.L."/>
            <person name="Buchanan P."/>
            <person name="Buyck B."/>
            <person name="Bense V."/>
            <person name="Catcheside P."/>
            <person name="Chovatia M."/>
            <person name="Cooper J."/>
            <person name="Damon W."/>
            <person name="Desjardin D."/>
            <person name="Finy P."/>
            <person name="Geml J."/>
            <person name="Haridas S."/>
            <person name="Hughes K."/>
            <person name="Justo A."/>
            <person name="Karasinski D."/>
            <person name="Kautmanova I."/>
            <person name="Kiss B."/>
            <person name="Kocsube S."/>
            <person name="Kotiranta H."/>
            <person name="LaButti K.M."/>
            <person name="Lechner B.E."/>
            <person name="Liimatainen K."/>
            <person name="Lipzen A."/>
            <person name="Lukacs Z."/>
            <person name="Mihaltcheva S."/>
            <person name="Morgado L.N."/>
            <person name="Niskanen T."/>
            <person name="Noordeloos M.E."/>
            <person name="Ohm R.A."/>
            <person name="Ortiz-Santana B."/>
            <person name="Ovrebo C."/>
            <person name="Racz N."/>
            <person name="Riley R."/>
            <person name="Savchenko A."/>
            <person name="Shiryaev A."/>
            <person name="Soop K."/>
            <person name="Spirin V."/>
            <person name="Szebenyi C."/>
            <person name="Tomsovsky M."/>
            <person name="Tulloss R.E."/>
            <person name="Uehling J."/>
            <person name="Grigoriev I.V."/>
            <person name="Vagvolgyi C."/>
            <person name="Papp T."/>
            <person name="Martin F.M."/>
            <person name="Miettinen O."/>
            <person name="Hibbett D.S."/>
            <person name="Nagy L.G."/>
        </authorList>
    </citation>
    <scope>NUCLEOTIDE SEQUENCE [LARGE SCALE GENOMIC DNA]</scope>
    <source>
        <strain evidence="1 2">NL-1719</strain>
    </source>
</reference>
<evidence type="ECO:0000313" key="1">
    <source>
        <dbReference type="EMBL" id="TFK60347.1"/>
    </source>
</evidence>
<protein>
    <submittedName>
        <fullName evidence="1">Uncharacterized protein</fullName>
    </submittedName>
</protein>
<proteinExistence type="predicted"/>
<name>A0ACD3A3Q0_9AGAR</name>
<dbReference type="EMBL" id="ML208789">
    <property type="protein sequence ID" value="TFK60347.1"/>
    <property type="molecule type" value="Genomic_DNA"/>
</dbReference>
<organism evidence="1 2">
    <name type="scientific">Pluteus cervinus</name>
    <dbReference type="NCBI Taxonomy" id="181527"/>
    <lineage>
        <taxon>Eukaryota</taxon>
        <taxon>Fungi</taxon>
        <taxon>Dikarya</taxon>
        <taxon>Basidiomycota</taxon>
        <taxon>Agaricomycotina</taxon>
        <taxon>Agaricomycetes</taxon>
        <taxon>Agaricomycetidae</taxon>
        <taxon>Agaricales</taxon>
        <taxon>Pluteineae</taxon>
        <taxon>Pluteaceae</taxon>
        <taxon>Pluteus</taxon>
    </lineage>
</organism>
<accession>A0ACD3A3Q0</accession>